<dbReference type="Proteomes" id="UP000603912">
    <property type="component" value="Unassembled WGS sequence"/>
</dbReference>
<dbReference type="EMBL" id="BMES01000001">
    <property type="protein sequence ID" value="GGH11263.1"/>
    <property type="molecule type" value="Genomic_DNA"/>
</dbReference>
<evidence type="ECO:0000313" key="2">
    <source>
        <dbReference type="Proteomes" id="UP000603912"/>
    </source>
</evidence>
<keyword evidence="2" id="KW-1185">Reference proteome</keyword>
<keyword evidence="1" id="KW-0418">Kinase</keyword>
<proteinExistence type="predicted"/>
<gene>
    <name evidence="1" type="ORF">GCM10007036_08190</name>
</gene>
<accession>A0A917I4C8</accession>
<organism evidence="1 2">
    <name type="scientific">Alsobacter metallidurans</name>
    <dbReference type="NCBI Taxonomy" id="340221"/>
    <lineage>
        <taxon>Bacteria</taxon>
        <taxon>Pseudomonadati</taxon>
        <taxon>Pseudomonadota</taxon>
        <taxon>Alphaproteobacteria</taxon>
        <taxon>Hyphomicrobiales</taxon>
        <taxon>Alsobacteraceae</taxon>
        <taxon>Alsobacter</taxon>
    </lineage>
</organism>
<reference evidence="1" key="2">
    <citation type="submission" date="2020-09" db="EMBL/GenBank/DDBJ databases">
        <authorList>
            <person name="Sun Q."/>
            <person name="Zhou Y."/>
        </authorList>
    </citation>
    <scope>NUCLEOTIDE SEQUENCE</scope>
    <source>
        <strain evidence="1">CGMCC 1.12214</strain>
    </source>
</reference>
<keyword evidence="1" id="KW-0808">Transferase</keyword>
<evidence type="ECO:0000313" key="1">
    <source>
        <dbReference type="EMBL" id="GGH11263.1"/>
    </source>
</evidence>
<reference evidence="1" key="1">
    <citation type="journal article" date="2014" name="Int. J. Syst. Evol. Microbiol.">
        <title>Complete genome sequence of Corynebacterium casei LMG S-19264T (=DSM 44701T), isolated from a smear-ripened cheese.</title>
        <authorList>
            <consortium name="US DOE Joint Genome Institute (JGI-PGF)"/>
            <person name="Walter F."/>
            <person name="Albersmeier A."/>
            <person name="Kalinowski J."/>
            <person name="Ruckert C."/>
        </authorList>
    </citation>
    <scope>NUCLEOTIDE SEQUENCE</scope>
    <source>
        <strain evidence="1">CGMCC 1.12214</strain>
    </source>
</reference>
<comment type="caution">
    <text evidence="1">The sequence shown here is derived from an EMBL/GenBank/DDBJ whole genome shotgun (WGS) entry which is preliminary data.</text>
</comment>
<dbReference type="AlphaFoldDB" id="A0A917I4C8"/>
<dbReference type="GO" id="GO:0016301">
    <property type="term" value="F:kinase activity"/>
    <property type="evidence" value="ECO:0007669"/>
    <property type="project" value="UniProtKB-KW"/>
</dbReference>
<dbReference type="RefSeq" id="WP_188516431.1">
    <property type="nucleotide sequence ID" value="NZ_BMES01000001.1"/>
</dbReference>
<protein>
    <submittedName>
        <fullName evidence="1">Histidine kinase</fullName>
    </submittedName>
</protein>
<sequence length="168" mass="18590">MAAATSQAKKHSTLGDEVFMSADELRKYMENMSMAEAMAEVSAMAKADQAKNELIKTLASPLSLTPDVMEGIKRRLGSRLREAAKNGVSEIMVMRFPNALCSDGGRAINNAEEGWPETLTGRPRQAYEIWRDRLRPAGYKLKAMIIEWPQGLPGDVGMFLSWSDSKAH</sequence>
<name>A0A917I4C8_9HYPH</name>